<dbReference type="SUPFAM" id="SSF54695">
    <property type="entry name" value="POZ domain"/>
    <property type="match status" value="1"/>
</dbReference>
<accession>A0AAN8PUE5</accession>
<comment type="caution">
    <text evidence="1">The sequence shown here is derived from an EMBL/GenBank/DDBJ whole genome shotgun (WGS) entry which is preliminary data.</text>
</comment>
<protein>
    <recommendedName>
        <fullName evidence="3">BTB domain-containing protein</fullName>
    </recommendedName>
</protein>
<dbReference type="EMBL" id="JAZGQO010000006">
    <property type="protein sequence ID" value="KAK6185772.1"/>
    <property type="molecule type" value="Genomic_DNA"/>
</dbReference>
<proteinExistence type="predicted"/>
<evidence type="ECO:0000313" key="2">
    <source>
        <dbReference type="Proteomes" id="UP001347796"/>
    </source>
</evidence>
<dbReference type="AlphaFoldDB" id="A0AAN8PUE5"/>
<reference evidence="1 2" key="1">
    <citation type="submission" date="2024-01" db="EMBL/GenBank/DDBJ databases">
        <title>The genome of the rayed Mediterranean limpet Patella caerulea (Linnaeus, 1758).</title>
        <authorList>
            <person name="Anh-Thu Weber A."/>
            <person name="Halstead-Nussloch G."/>
        </authorList>
    </citation>
    <scope>NUCLEOTIDE SEQUENCE [LARGE SCALE GENOMIC DNA]</scope>
    <source>
        <strain evidence="1">AATW-2023a</strain>
        <tissue evidence="1">Whole specimen</tissue>
    </source>
</reference>
<name>A0AAN8PUE5_PATCE</name>
<dbReference type="Gene3D" id="3.30.710.10">
    <property type="entry name" value="Potassium Channel Kv1.1, Chain A"/>
    <property type="match status" value="1"/>
</dbReference>
<dbReference type="Proteomes" id="UP001347796">
    <property type="component" value="Unassembled WGS sequence"/>
</dbReference>
<evidence type="ECO:0000313" key="1">
    <source>
        <dbReference type="EMBL" id="KAK6185772.1"/>
    </source>
</evidence>
<organism evidence="1 2">
    <name type="scientific">Patella caerulea</name>
    <name type="common">Rayed Mediterranean limpet</name>
    <dbReference type="NCBI Taxonomy" id="87958"/>
    <lineage>
        <taxon>Eukaryota</taxon>
        <taxon>Metazoa</taxon>
        <taxon>Spiralia</taxon>
        <taxon>Lophotrochozoa</taxon>
        <taxon>Mollusca</taxon>
        <taxon>Gastropoda</taxon>
        <taxon>Patellogastropoda</taxon>
        <taxon>Patelloidea</taxon>
        <taxon>Patellidae</taxon>
        <taxon>Patella</taxon>
    </lineage>
</organism>
<evidence type="ECO:0008006" key="3">
    <source>
        <dbReference type="Google" id="ProtNLM"/>
    </source>
</evidence>
<dbReference type="InterPro" id="IPR011333">
    <property type="entry name" value="SKP1/BTB/POZ_sf"/>
</dbReference>
<keyword evidence="2" id="KW-1185">Reference proteome</keyword>
<gene>
    <name evidence="1" type="ORF">SNE40_007928</name>
</gene>
<sequence>MEVSRCIDLKDKIGACMVRELYNMRSRGDESCDFELSSLDNTSYKVHSLLLSAVWNSFRSWRSGHHQDNKLTFAGVSGTELRLVVMFLYGWCSKNESENKSLQKALSQLGIDVLQEVHNEFMTHTKWTSPTCNKKSQLNPHHKQNEKNANPVDIVVKKEMFDYEIFNDNIHVRHLSNLHLVDPDSSKTNVEEEFLKDKISDIGNLHSIHQSNDTTVNGSAIQILRNQTDGSCKVSSKISPEHFVNHKTSKELQYQPSPKKKKYCDTNANECKEIKANLKTPRPIKPKICILTSSTASSISNLNIPISSKNNKCAPSILRKSFGISANQNMTKLDTCTTIVSTNITRPTVTVITALPNTNNIISTQSVSTPSYGKPSNDNITYTQNQQKLSFPSTPLCITKGNLISTGASGGKLTSPVTLSTAPSPTSLFTEHMQTISQIPQIGTMQTISQVPQLCTMQNINVSQGQCNLDTIHPYNFNPNTTNSVLVGPSGISLNAPRVPFNTVPASTVIGLPVQPANSRLSITKGPINTNPIFLPNNVPSSTIKFSPVPVQLIPVNSPTITSTTITNTKSITVTSHMANNLKYLTPSSDIQSIPVNNSMNILSPATPFQKVGMPNVTTVTNISPVSVFSGNKIPVVTQTASIPQIVNIRSKSEKCAAININSCKIKQQSNVSLGIFNHPLIKNHSKSFDPQRSKVRMVLPKFSSKSPRNGSSYTEISQTKKHLALTPTKHTFVAAGIEESDFNRSTLVKPASIRSIRKHNPSSCETTSSVCLDVSKKSVDIGQSVRPQVPPEDVKPFKEQSLDNDVFIIEEKIGSICASVKTIPVDKLFNEVVTKHLDFSSEEYDHESTDTLLHVRPATFKNDIHSKVSITQKKLTPKHLLSSTDDEHNVCKEIQNNPYMPAHPQVLNEKFDEKIAEYEVSTGESEQPGDFKDISDFMSHLDDVVIVDSSPEIATKAIKSEPTENELRTPSFKSTGVVLAAASKPNEVTMSMVLPRDVEIVKRFMNDQSP</sequence>